<dbReference type="AlphaFoldDB" id="X1S6R1"/>
<sequence length="53" mass="5771">MKWTPDKVTTLILIVGCLVLLFTGRDGEVKSILTVAAGWLFGTGYMDIKRGGK</sequence>
<organism evidence="1">
    <name type="scientific">marine sediment metagenome</name>
    <dbReference type="NCBI Taxonomy" id="412755"/>
    <lineage>
        <taxon>unclassified sequences</taxon>
        <taxon>metagenomes</taxon>
        <taxon>ecological metagenomes</taxon>
    </lineage>
</organism>
<name>X1S6R1_9ZZZZ</name>
<protein>
    <submittedName>
        <fullName evidence="1">Uncharacterized protein</fullName>
    </submittedName>
</protein>
<evidence type="ECO:0000313" key="1">
    <source>
        <dbReference type="EMBL" id="GAI74811.1"/>
    </source>
</evidence>
<accession>X1S6R1</accession>
<gene>
    <name evidence="1" type="ORF">S12H4_13352</name>
</gene>
<proteinExistence type="predicted"/>
<dbReference type="EMBL" id="BARW01006361">
    <property type="protein sequence ID" value="GAI74811.1"/>
    <property type="molecule type" value="Genomic_DNA"/>
</dbReference>
<reference evidence="1" key="1">
    <citation type="journal article" date="2014" name="Front. Microbiol.">
        <title>High frequency of phylogenetically diverse reductive dehalogenase-homologous genes in deep subseafloor sedimentary metagenomes.</title>
        <authorList>
            <person name="Kawai M."/>
            <person name="Futagami T."/>
            <person name="Toyoda A."/>
            <person name="Takaki Y."/>
            <person name="Nishi S."/>
            <person name="Hori S."/>
            <person name="Arai W."/>
            <person name="Tsubouchi T."/>
            <person name="Morono Y."/>
            <person name="Uchiyama I."/>
            <person name="Ito T."/>
            <person name="Fujiyama A."/>
            <person name="Inagaki F."/>
            <person name="Takami H."/>
        </authorList>
    </citation>
    <scope>NUCLEOTIDE SEQUENCE</scope>
    <source>
        <strain evidence="1">Expedition CK06-06</strain>
    </source>
</reference>
<comment type="caution">
    <text evidence="1">The sequence shown here is derived from an EMBL/GenBank/DDBJ whole genome shotgun (WGS) entry which is preliminary data.</text>
</comment>